<evidence type="ECO:0000256" key="3">
    <source>
        <dbReference type="ARBA" id="ARBA00009025"/>
    </source>
</evidence>
<evidence type="ECO:0000256" key="18">
    <source>
        <dbReference type="SAM" id="Phobius"/>
    </source>
</evidence>
<keyword evidence="6" id="KW-0813">Transport</keyword>
<evidence type="ECO:0000256" key="17">
    <source>
        <dbReference type="ARBA" id="ARBA00049551"/>
    </source>
</evidence>
<evidence type="ECO:0000256" key="4">
    <source>
        <dbReference type="ARBA" id="ARBA00012944"/>
    </source>
</evidence>
<keyword evidence="14" id="KW-0496">Mitochondrion</keyword>
<evidence type="ECO:0000313" key="22">
    <source>
        <dbReference type="Proteomes" id="UP001233999"/>
    </source>
</evidence>
<comment type="subcellular location">
    <subcellularLocation>
        <location evidence="2">Mitochondrion membrane</location>
        <topology evidence="2">Multi-pass membrane protein</topology>
    </subcellularLocation>
</comment>
<comment type="catalytic activity">
    <reaction evidence="17">
        <text>a ubiquinone + NADH + 5 H(+)(in) = a ubiquinol + NAD(+) + 4 H(+)(out)</text>
        <dbReference type="Rhea" id="RHEA:29091"/>
        <dbReference type="Rhea" id="RHEA-COMP:9565"/>
        <dbReference type="Rhea" id="RHEA-COMP:9566"/>
        <dbReference type="ChEBI" id="CHEBI:15378"/>
        <dbReference type="ChEBI" id="CHEBI:16389"/>
        <dbReference type="ChEBI" id="CHEBI:17976"/>
        <dbReference type="ChEBI" id="CHEBI:57540"/>
        <dbReference type="ChEBI" id="CHEBI:57945"/>
        <dbReference type="EC" id="7.1.1.2"/>
    </reaction>
</comment>
<comment type="function">
    <text evidence="1">Core subunit of the mitochondrial membrane respiratory chain NADH dehydrogenase (Complex I) that is believed to belong to the minimal assembly required for catalysis. Complex I functions in the transfer of electrons from NADH to the respiratory chain. The immediate electron acceptor for the enzyme is believed to be ubiquinone.</text>
</comment>
<dbReference type="GO" id="GO:0031966">
    <property type="term" value="C:mitochondrial membrane"/>
    <property type="evidence" value="ECO:0007669"/>
    <property type="project" value="UniProtKB-SubCell"/>
</dbReference>
<dbReference type="GO" id="GO:0008137">
    <property type="term" value="F:NADH dehydrogenase (ubiquinone) activity"/>
    <property type="evidence" value="ECO:0007669"/>
    <property type="project" value="UniProtKB-EC"/>
</dbReference>
<dbReference type="PANTHER" id="PTHR43507:SF20">
    <property type="entry name" value="NADH-UBIQUINONE OXIDOREDUCTASE CHAIN 4"/>
    <property type="match status" value="1"/>
</dbReference>
<dbReference type="GO" id="GO:0003954">
    <property type="term" value="F:NADH dehydrogenase activity"/>
    <property type="evidence" value="ECO:0007669"/>
    <property type="project" value="TreeGrafter"/>
</dbReference>
<keyword evidence="10" id="KW-0249">Electron transport</keyword>
<evidence type="ECO:0000256" key="7">
    <source>
        <dbReference type="ARBA" id="ARBA00022660"/>
    </source>
</evidence>
<keyword evidence="15 18" id="KW-0472">Membrane</keyword>
<feature type="domain" description="NADH:quinone oxidoreductase/Mrp antiporter transmembrane" evidence="20">
    <location>
        <begin position="195"/>
        <end position="262"/>
    </location>
</feature>
<feature type="chain" id="PRO_5041917927" description="NADH-ubiquinone oxidoreductase chain 4" evidence="19">
    <location>
        <begin position="16"/>
        <end position="451"/>
    </location>
</feature>
<reference evidence="21" key="1">
    <citation type="journal article" date="2023" name="IScience">
        <title>Live-bearing cockroach genome reveals convergent evolutionary mechanisms linked to viviparity in insects and beyond.</title>
        <authorList>
            <person name="Fouks B."/>
            <person name="Harrison M.C."/>
            <person name="Mikhailova A.A."/>
            <person name="Marchal E."/>
            <person name="English S."/>
            <person name="Carruthers M."/>
            <person name="Jennings E.C."/>
            <person name="Chiamaka E.L."/>
            <person name="Frigard R.A."/>
            <person name="Pippel M."/>
            <person name="Attardo G.M."/>
            <person name="Benoit J.B."/>
            <person name="Bornberg-Bauer E."/>
            <person name="Tobe S.S."/>
        </authorList>
    </citation>
    <scope>NUCLEOTIDE SEQUENCE</scope>
    <source>
        <strain evidence="21">Stay&amp;Tobe</strain>
    </source>
</reference>
<dbReference type="GO" id="GO:0042773">
    <property type="term" value="P:ATP synthesis coupled electron transport"/>
    <property type="evidence" value="ECO:0007669"/>
    <property type="project" value="InterPro"/>
</dbReference>
<dbReference type="PANTHER" id="PTHR43507">
    <property type="entry name" value="NADH-UBIQUINONE OXIDOREDUCTASE CHAIN 4"/>
    <property type="match status" value="1"/>
</dbReference>
<evidence type="ECO:0000256" key="19">
    <source>
        <dbReference type="SAM" id="SignalP"/>
    </source>
</evidence>
<evidence type="ECO:0000256" key="12">
    <source>
        <dbReference type="ARBA" id="ARBA00023027"/>
    </source>
</evidence>
<feature type="transmembrane region" description="Helical" evidence="18">
    <location>
        <begin position="393"/>
        <end position="418"/>
    </location>
</feature>
<keyword evidence="19" id="KW-0732">Signal</keyword>
<dbReference type="Pfam" id="PF00361">
    <property type="entry name" value="Proton_antipo_M"/>
    <property type="match status" value="1"/>
</dbReference>
<feature type="non-terminal residue" evidence="21">
    <location>
        <position position="451"/>
    </location>
</feature>
<evidence type="ECO:0000256" key="10">
    <source>
        <dbReference type="ARBA" id="ARBA00022982"/>
    </source>
</evidence>
<keyword evidence="12" id="KW-0520">NAD</keyword>
<evidence type="ECO:0000256" key="16">
    <source>
        <dbReference type="ARBA" id="ARBA00031025"/>
    </source>
</evidence>
<evidence type="ECO:0000313" key="21">
    <source>
        <dbReference type="EMBL" id="KAJ9591703.1"/>
    </source>
</evidence>
<name>A0AAD8EIP9_DIPPU</name>
<dbReference type="EMBL" id="JASPKZ010003859">
    <property type="protein sequence ID" value="KAJ9591703.1"/>
    <property type="molecule type" value="Genomic_DNA"/>
</dbReference>
<keyword evidence="22" id="KW-1185">Reference proteome</keyword>
<dbReference type="InterPro" id="IPR001750">
    <property type="entry name" value="ND/Mrp_TM"/>
</dbReference>
<evidence type="ECO:0000256" key="13">
    <source>
        <dbReference type="ARBA" id="ARBA00023075"/>
    </source>
</evidence>
<evidence type="ECO:0000256" key="15">
    <source>
        <dbReference type="ARBA" id="ARBA00023136"/>
    </source>
</evidence>
<evidence type="ECO:0000256" key="1">
    <source>
        <dbReference type="ARBA" id="ARBA00003257"/>
    </source>
</evidence>
<keyword evidence="7" id="KW-0679">Respiratory chain</keyword>
<dbReference type="EC" id="7.1.1.2" evidence="4"/>
<proteinExistence type="inferred from homology"/>
<evidence type="ECO:0000256" key="2">
    <source>
        <dbReference type="ARBA" id="ARBA00004225"/>
    </source>
</evidence>
<feature type="transmembrane region" description="Helical" evidence="18">
    <location>
        <begin position="364"/>
        <end position="381"/>
    </location>
</feature>
<keyword evidence="11 18" id="KW-1133">Transmembrane helix</keyword>
<organism evidence="21 22">
    <name type="scientific">Diploptera punctata</name>
    <name type="common">Pacific beetle cockroach</name>
    <dbReference type="NCBI Taxonomy" id="6984"/>
    <lineage>
        <taxon>Eukaryota</taxon>
        <taxon>Metazoa</taxon>
        <taxon>Ecdysozoa</taxon>
        <taxon>Arthropoda</taxon>
        <taxon>Hexapoda</taxon>
        <taxon>Insecta</taxon>
        <taxon>Pterygota</taxon>
        <taxon>Neoptera</taxon>
        <taxon>Polyneoptera</taxon>
        <taxon>Dictyoptera</taxon>
        <taxon>Blattodea</taxon>
        <taxon>Blaberoidea</taxon>
        <taxon>Blaberidae</taxon>
        <taxon>Diplopterinae</taxon>
        <taxon>Diploptera</taxon>
    </lineage>
</organism>
<evidence type="ECO:0000256" key="5">
    <source>
        <dbReference type="ARBA" id="ARBA00021006"/>
    </source>
</evidence>
<keyword evidence="8 18" id="KW-0812">Transmembrane</keyword>
<evidence type="ECO:0000256" key="6">
    <source>
        <dbReference type="ARBA" id="ARBA00022448"/>
    </source>
</evidence>
<feature type="signal peptide" evidence="19">
    <location>
        <begin position="1"/>
        <end position="15"/>
    </location>
</feature>
<evidence type="ECO:0000256" key="8">
    <source>
        <dbReference type="ARBA" id="ARBA00022692"/>
    </source>
</evidence>
<dbReference type="AlphaFoldDB" id="A0AAD8EIP9"/>
<keyword evidence="9" id="KW-1278">Translocase</keyword>
<comment type="similarity">
    <text evidence="3">Belongs to the complex I subunit 4 family.</text>
</comment>
<dbReference type="InterPro" id="IPR003918">
    <property type="entry name" value="NADH_UbQ_OxRdtase"/>
</dbReference>
<feature type="non-terminal residue" evidence="21">
    <location>
        <position position="1"/>
    </location>
</feature>
<accession>A0AAD8EIP9</accession>
<evidence type="ECO:0000259" key="20">
    <source>
        <dbReference type="Pfam" id="PF00361"/>
    </source>
</evidence>
<dbReference type="GO" id="GO:0015990">
    <property type="term" value="P:electron transport coupled proton transport"/>
    <property type="evidence" value="ECO:0007669"/>
    <property type="project" value="TreeGrafter"/>
</dbReference>
<dbReference type="GO" id="GO:0048039">
    <property type="term" value="F:ubiquinone binding"/>
    <property type="evidence" value="ECO:0007669"/>
    <property type="project" value="TreeGrafter"/>
</dbReference>
<reference evidence="21" key="2">
    <citation type="submission" date="2023-05" db="EMBL/GenBank/DDBJ databases">
        <authorList>
            <person name="Fouks B."/>
        </authorList>
    </citation>
    <scope>NUCLEOTIDE SEQUENCE</scope>
    <source>
        <strain evidence="21">Stay&amp;Tobe</strain>
        <tissue evidence="21">Testes</tissue>
    </source>
</reference>
<dbReference type="Proteomes" id="UP001233999">
    <property type="component" value="Unassembled WGS sequence"/>
</dbReference>
<gene>
    <name evidence="21" type="ORF">L9F63_001731</name>
</gene>
<evidence type="ECO:0000256" key="14">
    <source>
        <dbReference type="ARBA" id="ARBA00023128"/>
    </source>
</evidence>
<protein>
    <recommendedName>
        <fullName evidence="5">NADH-ubiquinone oxidoreductase chain 4</fullName>
        <ecNumber evidence="4">7.1.1.2</ecNumber>
    </recommendedName>
    <alternativeName>
        <fullName evidence="16">NADH dehydrogenase subunit 4</fullName>
    </alternativeName>
</protein>
<evidence type="ECO:0000256" key="11">
    <source>
        <dbReference type="ARBA" id="ARBA00022989"/>
    </source>
</evidence>
<keyword evidence="13" id="KW-0830">Ubiquinone</keyword>
<comment type="caution">
    <text evidence="21">The sequence shown here is derived from an EMBL/GenBank/DDBJ whole genome shotgun (WGS) entry which is preliminary data.</text>
</comment>
<evidence type="ECO:0000256" key="9">
    <source>
        <dbReference type="ARBA" id="ARBA00022967"/>
    </source>
</evidence>
<sequence>VSVLFLHFLISHIIAILICYMSEDHECWGFWDLLNSLVDSIKFLFSVYTENMIEVFKVAYKFNQLLSHEQISDAKLTILDIASYNLIFIMKNLAHGLFVDPCLLELFLLTPYTFNLYTFIHATYENINLNVCALMDKGNLVNPFTRRLNLGKYKHKMSPTFLVLHNVFSSVSQHSVIFLMSQKWNVWNPCLYFLTVVHLGQKMSLIRPRIILAFLVKIPIFSVHLWLPKAHVEAPVRGSIILAGILLKLGGYGLLRVYNLLIRIGCKINLNSSFNFIHKLVTFKNCMSDMELQTLETYKDIIENCLVLPTIFILRSWCTLANWTLKIISGFCISKVSCFVKYNRIILSIFLFNEVLYLPFHHSMLFIGFVLYCSLSIYLIFKTFRELCLANDVNGWIVFNFLCMIQFFTCAHTISIGISSQWYGSYPLGTLGNNCSANHFSYTSPVISSWT</sequence>